<gene>
    <name evidence="1" type="ORF">BDK51DRAFT_26987</name>
</gene>
<dbReference type="EMBL" id="KZ999943">
    <property type="protein sequence ID" value="RKO84588.1"/>
    <property type="molecule type" value="Genomic_DNA"/>
</dbReference>
<dbReference type="Proteomes" id="UP000269721">
    <property type="component" value="Unassembled WGS sequence"/>
</dbReference>
<proteinExistence type="predicted"/>
<evidence type="ECO:0000313" key="2">
    <source>
        <dbReference type="Proteomes" id="UP000269721"/>
    </source>
</evidence>
<reference evidence="2" key="1">
    <citation type="journal article" date="2018" name="Nat. Microbiol.">
        <title>Leveraging single-cell genomics to expand the fungal tree of life.</title>
        <authorList>
            <person name="Ahrendt S.R."/>
            <person name="Quandt C.A."/>
            <person name="Ciobanu D."/>
            <person name="Clum A."/>
            <person name="Salamov A."/>
            <person name="Andreopoulos B."/>
            <person name="Cheng J.F."/>
            <person name="Woyke T."/>
            <person name="Pelin A."/>
            <person name="Henrissat B."/>
            <person name="Reynolds N.K."/>
            <person name="Benny G.L."/>
            <person name="Smith M.E."/>
            <person name="James T.Y."/>
            <person name="Grigoriev I.V."/>
        </authorList>
    </citation>
    <scope>NUCLEOTIDE SEQUENCE [LARGE SCALE GENOMIC DNA]</scope>
</reference>
<organism evidence="1 2">
    <name type="scientific">Blyttiomyces helicus</name>
    <dbReference type="NCBI Taxonomy" id="388810"/>
    <lineage>
        <taxon>Eukaryota</taxon>
        <taxon>Fungi</taxon>
        <taxon>Fungi incertae sedis</taxon>
        <taxon>Chytridiomycota</taxon>
        <taxon>Chytridiomycota incertae sedis</taxon>
        <taxon>Chytridiomycetes</taxon>
        <taxon>Chytridiomycetes incertae sedis</taxon>
        <taxon>Blyttiomyces</taxon>
    </lineage>
</organism>
<protein>
    <submittedName>
        <fullName evidence="1">Uncharacterized protein</fullName>
    </submittedName>
</protein>
<name>A0A4P9W1H8_9FUNG</name>
<accession>A0A4P9W1H8</accession>
<dbReference type="OrthoDB" id="10637483at2759"/>
<dbReference type="AlphaFoldDB" id="A0A4P9W1H8"/>
<sequence length="233" mass="26416">MYSRQSKGTRKDGTLYVKRVPYESGNYATALATSSHKSGFHECQFPRTIDKFFILDTSVVKSVLLNERKALPTDPHVAYVVGKKTMAEIKNDARTATLSLPGYIEELSNLIIGFTQDRQTLMFRKMYEGKFMSSYLNATRGHQSWVAFNDHPDHANCCSQFVIYCEAILLARYIAANRTGKASYTFLTFDFGQKEIAAFLKSNDRASLQLVAEKRDIDLLTLLYSPQQNSGWC</sequence>
<keyword evidence="2" id="KW-1185">Reference proteome</keyword>
<evidence type="ECO:0000313" key="1">
    <source>
        <dbReference type="EMBL" id="RKO84588.1"/>
    </source>
</evidence>